<dbReference type="PROSITE" id="PS51257">
    <property type="entry name" value="PROKAR_LIPOPROTEIN"/>
    <property type="match status" value="1"/>
</dbReference>
<dbReference type="AlphaFoldDB" id="A0A553JRE2"/>
<sequence length="278" mass="31540">MTRSVVMFKTFFTIWVFSGLLGCDGAVNNSTICKNNPEVCADLHKDSWCRYEKSDLIKNRLRLKHEQTPSGKELYLHLTYLEKYNKCVELASGVKHILHPERSNDRARAFGLSAQSLAELQASTKDSNDIHLAFYHWTRFNNSAALEKVLRAQKLNLIDDIDILARVASYFQKFNPSKAKTIYLEVLNRSEASNVNPDWLLGLANTYQKTNEFELTYLLSRANILMSDHDVSEKSMSALVNGDNAVQSRLDEQAEALVDALESGNYPSSNIKLILEKN</sequence>
<dbReference type="Proteomes" id="UP000318126">
    <property type="component" value="Unassembled WGS sequence"/>
</dbReference>
<proteinExistence type="predicted"/>
<accession>A0A553JRE2</accession>
<reference evidence="2" key="1">
    <citation type="submission" date="2019-07" db="EMBL/GenBank/DDBJ databases">
        <title>Shewanella sp. YLB-08 draft genomic sequence.</title>
        <authorList>
            <person name="Yu L."/>
        </authorList>
    </citation>
    <scope>NUCLEOTIDE SEQUENCE [LARGE SCALE GENOMIC DNA]</scope>
    <source>
        <strain evidence="2">JCM 20706</strain>
    </source>
</reference>
<gene>
    <name evidence="1" type="ORF">FN961_06930</name>
</gene>
<dbReference type="EMBL" id="VKGK01000006">
    <property type="protein sequence ID" value="TRY15036.1"/>
    <property type="molecule type" value="Genomic_DNA"/>
</dbReference>
<comment type="caution">
    <text evidence="1">The sequence shown here is derived from an EMBL/GenBank/DDBJ whole genome shotgun (WGS) entry which is preliminary data.</text>
</comment>
<evidence type="ECO:0000313" key="2">
    <source>
        <dbReference type="Proteomes" id="UP000318126"/>
    </source>
</evidence>
<organism evidence="1 2">
    <name type="scientific">Shewanella hanedai</name>
    <name type="common">Alteromonas hanedai</name>
    <dbReference type="NCBI Taxonomy" id="25"/>
    <lineage>
        <taxon>Bacteria</taxon>
        <taxon>Pseudomonadati</taxon>
        <taxon>Pseudomonadota</taxon>
        <taxon>Gammaproteobacteria</taxon>
        <taxon>Alteromonadales</taxon>
        <taxon>Shewanellaceae</taxon>
        <taxon>Shewanella</taxon>
    </lineage>
</organism>
<evidence type="ECO:0000313" key="1">
    <source>
        <dbReference type="EMBL" id="TRY15036.1"/>
    </source>
</evidence>
<dbReference type="Pfam" id="PF11207">
    <property type="entry name" value="DUF2989"/>
    <property type="match status" value="1"/>
</dbReference>
<dbReference type="OrthoDB" id="5900133at2"/>
<name>A0A553JRE2_SHEHA</name>
<protein>
    <submittedName>
        <fullName evidence="1">DUF2989 domain-containing protein</fullName>
    </submittedName>
</protein>
<dbReference type="InterPro" id="IPR021372">
    <property type="entry name" value="DUF2989"/>
</dbReference>
<keyword evidence="2" id="KW-1185">Reference proteome</keyword>